<feature type="domain" description="EF-hand" evidence="2">
    <location>
        <begin position="264"/>
        <end position="299"/>
    </location>
</feature>
<organism evidence="3 4">
    <name type="scientific">Coccomyxa viridis</name>
    <dbReference type="NCBI Taxonomy" id="1274662"/>
    <lineage>
        <taxon>Eukaryota</taxon>
        <taxon>Viridiplantae</taxon>
        <taxon>Chlorophyta</taxon>
        <taxon>core chlorophytes</taxon>
        <taxon>Trebouxiophyceae</taxon>
        <taxon>Trebouxiophyceae incertae sedis</taxon>
        <taxon>Coccomyxaceae</taxon>
        <taxon>Coccomyxa</taxon>
    </lineage>
</organism>
<protein>
    <recommendedName>
        <fullName evidence="2">EF-hand domain-containing protein</fullName>
    </recommendedName>
</protein>
<sequence>MSDRLSCRPGDAALWSKVSPCRRSSLTRQPRRSWKINCEKPLRWSPVEDTKQKAVQIEQAVEHRMPDTHNLPPWMPCLANMALGAVLAITLQKTVFKKAPEYKEKIKETAQDVRHKVAAKAEELQLLSAERMLLAIESIDQGSLDKLFSLADTDHNGCIDLRKFAYALAKINPELPLAEARDAAADFFVLFKADAARGLDKTHFRQFLQCWALLQMEPLYKVAKQLEPALSRPVNEVVRSQQDRATQEELDDLACSGDRVRRFVEHKKAETAFRLWDLDSDGRVLREKVVRGLLRVLLDKKQRRGKSAQEVLAALSFLEVEERVGRASLDAAEFRYVLHRFCELARLDPDEVTEGLIQLAIANEIGSGPTLKEAMEQEVQEQVGLPPSQSAAKSGSGHDQKSH</sequence>
<evidence type="ECO:0000259" key="2">
    <source>
        <dbReference type="PROSITE" id="PS50222"/>
    </source>
</evidence>
<gene>
    <name evidence="3" type="ORF">CVIRNUC_000966</name>
</gene>
<comment type="caution">
    <text evidence="3">The sequence shown here is derived from an EMBL/GenBank/DDBJ whole genome shotgun (WGS) entry which is preliminary data.</text>
</comment>
<dbReference type="Gene3D" id="1.10.238.10">
    <property type="entry name" value="EF-hand"/>
    <property type="match status" value="1"/>
</dbReference>
<dbReference type="InterPro" id="IPR002048">
    <property type="entry name" value="EF_hand_dom"/>
</dbReference>
<dbReference type="EMBL" id="CAUYUE010000002">
    <property type="protein sequence ID" value="CAK0737910.1"/>
    <property type="molecule type" value="Genomic_DNA"/>
</dbReference>
<feature type="region of interest" description="Disordered" evidence="1">
    <location>
        <begin position="376"/>
        <end position="403"/>
    </location>
</feature>
<evidence type="ECO:0000313" key="4">
    <source>
        <dbReference type="Proteomes" id="UP001314263"/>
    </source>
</evidence>
<feature type="domain" description="EF-hand" evidence="2">
    <location>
        <begin position="139"/>
        <end position="174"/>
    </location>
</feature>
<dbReference type="InterPro" id="IPR011992">
    <property type="entry name" value="EF-hand-dom_pair"/>
</dbReference>
<name>A0AAV1HVS2_9CHLO</name>
<evidence type="ECO:0000256" key="1">
    <source>
        <dbReference type="SAM" id="MobiDB-lite"/>
    </source>
</evidence>
<dbReference type="Proteomes" id="UP001314263">
    <property type="component" value="Unassembled WGS sequence"/>
</dbReference>
<dbReference type="PROSITE" id="PS50222">
    <property type="entry name" value="EF_HAND_2"/>
    <property type="match status" value="2"/>
</dbReference>
<evidence type="ECO:0000313" key="3">
    <source>
        <dbReference type="EMBL" id="CAK0737910.1"/>
    </source>
</evidence>
<accession>A0AAV1HVS2</accession>
<reference evidence="3 4" key="1">
    <citation type="submission" date="2023-10" db="EMBL/GenBank/DDBJ databases">
        <authorList>
            <person name="Maclean D."/>
            <person name="Macfadyen A."/>
        </authorList>
    </citation>
    <scope>NUCLEOTIDE SEQUENCE [LARGE SCALE GENOMIC DNA]</scope>
</reference>
<dbReference type="AlphaFoldDB" id="A0AAV1HVS2"/>
<dbReference type="SUPFAM" id="SSF47473">
    <property type="entry name" value="EF-hand"/>
    <property type="match status" value="1"/>
</dbReference>
<dbReference type="GO" id="GO:0005509">
    <property type="term" value="F:calcium ion binding"/>
    <property type="evidence" value="ECO:0007669"/>
    <property type="project" value="InterPro"/>
</dbReference>
<keyword evidence="4" id="KW-1185">Reference proteome</keyword>
<proteinExistence type="predicted"/>